<keyword evidence="3" id="KW-1185">Reference proteome</keyword>
<dbReference type="EMBL" id="JAUFQU010000001">
    <property type="protein sequence ID" value="MDN3708058.1"/>
    <property type="molecule type" value="Genomic_DNA"/>
</dbReference>
<dbReference type="Pfam" id="PF10988">
    <property type="entry name" value="DUF2807"/>
    <property type="match status" value="1"/>
</dbReference>
<accession>A0ABT8CU73</accession>
<organism evidence="2 3">
    <name type="scientific">Paenimyroides ceti</name>
    <dbReference type="NCBI Taxonomy" id="395087"/>
    <lineage>
        <taxon>Bacteria</taxon>
        <taxon>Pseudomonadati</taxon>
        <taxon>Bacteroidota</taxon>
        <taxon>Flavobacteriia</taxon>
        <taxon>Flavobacteriales</taxon>
        <taxon>Flavobacteriaceae</taxon>
        <taxon>Paenimyroides</taxon>
    </lineage>
</organism>
<name>A0ABT8CU73_9FLAO</name>
<protein>
    <submittedName>
        <fullName evidence="2">Head GIN domain-containing protein</fullName>
    </submittedName>
</protein>
<reference evidence="3" key="1">
    <citation type="journal article" date="2019" name="Int. J. Syst. Evol. Microbiol.">
        <title>The Global Catalogue of Microorganisms (GCM) 10K type strain sequencing project: providing services to taxonomists for standard genome sequencing and annotation.</title>
        <authorList>
            <consortium name="The Broad Institute Genomics Platform"/>
            <consortium name="The Broad Institute Genome Sequencing Center for Infectious Disease"/>
            <person name="Wu L."/>
            <person name="Ma J."/>
        </authorList>
    </citation>
    <scope>NUCLEOTIDE SEQUENCE [LARGE SCALE GENOMIC DNA]</scope>
    <source>
        <strain evidence="3">CECT 7184</strain>
    </source>
</reference>
<dbReference type="Proteomes" id="UP001242368">
    <property type="component" value="Unassembled WGS sequence"/>
</dbReference>
<gene>
    <name evidence="2" type="ORF">QW060_13185</name>
</gene>
<dbReference type="InterPro" id="IPR021255">
    <property type="entry name" value="DUF2807"/>
</dbReference>
<evidence type="ECO:0000313" key="3">
    <source>
        <dbReference type="Proteomes" id="UP001242368"/>
    </source>
</evidence>
<dbReference type="RefSeq" id="WP_290363943.1">
    <property type="nucleotide sequence ID" value="NZ_JAUFQU010000001.1"/>
</dbReference>
<sequence length="237" mass="25643">MKYILLLFLAVISTQNTIAQRKVKGNGNVIKKARRVPVYDKVAINSDFEVALLTNDYNKTISVSGDANLHQLIETKVVDGTLIINKKPGFEILSSNAPLKVSITSKTIKEISVEGSGKFYNLGAIEILNFKFINKGSAEVVLRLKTDELSIDQQGSGNIVLSGNSNTVKINQNSSGNIDAKDLSAFYTEVEAKGSGNIYSNTINGIDGSINGSGNLYLKHTKTINVKQNGSGQILKY</sequence>
<evidence type="ECO:0000313" key="2">
    <source>
        <dbReference type="EMBL" id="MDN3708058.1"/>
    </source>
</evidence>
<feature type="domain" description="Putative auto-transporter adhesin head GIN" evidence="1">
    <location>
        <begin position="39"/>
        <end position="219"/>
    </location>
</feature>
<proteinExistence type="predicted"/>
<evidence type="ECO:0000259" key="1">
    <source>
        <dbReference type="Pfam" id="PF10988"/>
    </source>
</evidence>
<dbReference type="Gene3D" id="2.160.20.120">
    <property type="match status" value="1"/>
</dbReference>
<comment type="caution">
    <text evidence="2">The sequence shown here is derived from an EMBL/GenBank/DDBJ whole genome shotgun (WGS) entry which is preliminary data.</text>
</comment>